<evidence type="ECO:0000313" key="3">
    <source>
        <dbReference type="EMBL" id="GKI20266.1"/>
    </source>
</evidence>
<dbReference type="PANTHER" id="PTHR45661:SF3">
    <property type="entry name" value="IG-LIKE DOMAIN-CONTAINING PROTEIN"/>
    <property type="match status" value="1"/>
</dbReference>
<feature type="domain" description="PKD" evidence="2">
    <location>
        <begin position="411"/>
        <end position="448"/>
    </location>
</feature>
<dbReference type="InterPro" id="IPR005046">
    <property type="entry name" value="DUF285"/>
</dbReference>
<dbReference type="CDD" id="cd14948">
    <property type="entry name" value="BACON"/>
    <property type="match status" value="1"/>
</dbReference>
<organism evidence="3 4">
    <name type="scientific">Alistipes finegoldii</name>
    <dbReference type="NCBI Taxonomy" id="214856"/>
    <lineage>
        <taxon>Bacteria</taxon>
        <taxon>Pseudomonadati</taxon>
        <taxon>Bacteroidota</taxon>
        <taxon>Bacteroidia</taxon>
        <taxon>Bacteroidales</taxon>
        <taxon>Rikenellaceae</taxon>
        <taxon>Alistipes</taxon>
    </lineage>
</organism>
<evidence type="ECO:0000259" key="2">
    <source>
        <dbReference type="PROSITE" id="PS50093"/>
    </source>
</evidence>
<dbReference type="Pfam" id="PF13004">
    <property type="entry name" value="BACON"/>
    <property type="match status" value="1"/>
</dbReference>
<dbReference type="SUPFAM" id="SSF52058">
    <property type="entry name" value="L domain-like"/>
    <property type="match status" value="1"/>
</dbReference>
<dbReference type="InterPro" id="IPR032149">
    <property type="entry name" value="DUF4988"/>
</dbReference>
<proteinExistence type="predicted"/>
<dbReference type="Pfam" id="PF03382">
    <property type="entry name" value="DUF285"/>
    <property type="match status" value="2"/>
</dbReference>
<dbReference type="RefSeq" id="WP_244077047.1">
    <property type="nucleotide sequence ID" value="NZ_AP025581.1"/>
</dbReference>
<dbReference type="PROSITE" id="PS51257">
    <property type="entry name" value="PROKAR_LIPOPROTEIN"/>
    <property type="match status" value="1"/>
</dbReference>
<dbReference type="InterPro" id="IPR032675">
    <property type="entry name" value="LRR_dom_sf"/>
</dbReference>
<keyword evidence="1" id="KW-0175">Coiled coil</keyword>
<dbReference type="PROSITE" id="PS50093">
    <property type="entry name" value="PKD"/>
    <property type="match status" value="1"/>
</dbReference>
<evidence type="ECO:0000256" key="1">
    <source>
        <dbReference type="SAM" id="Coils"/>
    </source>
</evidence>
<sequence length="1208" mass="130468">MKKILLMIVPLMALIGCSYDDTDIQKRLDDLDGQLTELQALVKALNSDVTTLKELVAGKRFISDVQPGEDGGYVITLVTAAGETSTITISDGKDGTSSVIGVKQDSDGVYYWTLNGDFILDNGKKLPVSGVTPEFKIENSHWWVSYDNGATWTDCGQAQTDQNLFKSVATSEDGKLVYLTLADGTVLTFELYVQFGIAFDTASATIRVGETAEIPFTLTGADAKTDIQALADGAWKAEVKRTGNEGGTIAVTAPGDSSTGKVIVLVSDGDAKTLMRTLTFVSGVLNVSTSSKEATAAGGPVTVEVETDLDYTVAIPEAAKAWITLAETRGGEIRTETLTFNVAANTETQSRSANIELVAGETVIETILIYQEAYYDPAQMVLKVEAKEYSSSAYNNKVYLPLYGAVDVTVNWGDGQSEPVAATISTAAAMVNHTYAESGIYYVTISGTTEKLSGRLTNKTVAPAILEVRQWGKLGMTTLDYAFANTSLVTVPQPEEDAFAAVTTVEYMFSGCAALETVPEGLLAGAPEITSVASMFYNCTALKSVPEKLFEKTTKATSASGLFSGCKALESVPAGLLADMPALTNLGSIFNNCTSLKSVPETFFANQTEANSLTSGFFGCAALETLPAELFKNMTKLTNIASLFKGCANLKSLPEGLFDTLTEATNMNSLFSGCKTLETIPVDIFKNMTKITTASYLYEGCIKLTEFPSLKHCVALKTIPALWKDCTQLETAPADYFPESVKNGTSAAYLFSGCTSLKTVPEDMFRHFEGTTIISEMFLNCTSLESLPVTIFDSMKKISTASKTFSGCTAFTGESPYTMVQDGEQQVKVHLYERTNYPDIFGAKIFTSASSYKDTFKGCTQMADYADIPIPWGGISDGTKAKPTLTLTAAPAEGKEYFQLSGTVKSTEMKSGKVLCTTKALLPELIEQMGELEKVMNRYGNPISSAAVTQANSETGATFYFNVDADTEYIFLASGTNAHGTTIEQTEVKIPAVPTGEADYERYIGTWTVTSTSSEINKQPQTYTVEITPYRTNESFRVKGWGITTLGDDYPFLLKYNEDGNVTIPTFDPQGMYGLTAYVYLRYHFNDPTQTPPYPIYTTDQELIAGSYDIGSNSVLFEGRKFTYNGTEYTVCGIDYAIYSGGQYVIWPDLFKAGYTLQDYAIGPYTMTKNSASVTKSEVKAETGIAPLAGTEMPKAATPTGVQRLIRK</sequence>
<dbReference type="InterPro" id="IPR053139">
    <property type="entry name" value="Surface_bspA-like"/>
</dbReference>
<feature type="coiled-coil region" evidence="1">
    <location>
        <begin position="28"/>
        <end position="55"/>
    </location>
</feature>
<comment type="caution">
    <text evidence="3">The sequence shown here is derived from an EMBL/GenBank/DDBJ whole genome shotgun (WGS) entry which is preliminary data.</text>
</comment>
<dbReference type="InterPro" id="IPR000601">
    <property type="entry name" value="PKD_dom"/>
</dbReference>
<dbReference type="InterPro" id="IPR013783">
    <property type="entry name" value="Ig-like_fold"/>
</dbReference>
<protein>
    <recommendedName>
        <fullName evidence="2">PKD domain-containing protein</fullName>
    </recommendedName>
</protein>
<dbReference type="Pfam" id="PF16378">
    <property type="entry name" value="DUF4988"/>
    <property type="match status" value="1"/>
</dbReference>
<dbReference type="Proteomes" id="UP001055105">
    <property type="component" value="Unassembled WGS sequence"/>
</dbReference>
<name>A0AA37KXY3_9BACT</name>
<accession>A0AA37KXY3</accession>
<dbReference type="PANTHER" id="PTHR45661">
    <property type="entry name" value="SURFACE ANTIGEN"/>
    <property type="match status" value="1"/>
</dbReference>
<evidence type="ECO:0000313" key="4">
    <source>
        <dbReference type="Proteomes" id="UP001055105"/>
    </source>
</evidence>
<dbReference type="InterPro" id="IPR024361">
    <property type="entry name" value="BACON"/>
</dbReference>
<dbReference type="EMBL" id="BQOL01000002">
    <property type="protein sequence ID" value="GKI20266.1"/>
    <property type="molecule type" value="Genomic_DNA"/>
</dbReference>
<gene>
    <name evidence="3" type="ORF">CE91St16_31740</name>
</gene>
<reference evidence="3" key="1">
    <citation type="submission" date="2022-01" db="EMBL/GenBank/DDBJ databases">
        <title>Novel bile acid biosynthetic pathways are enriched in the microbiome of centenarians.</title>
        <authorList>
            <person name="Sato Y."/>
            <person name="Atarashi K."/>
            <person name="Plichta R.D."/>
            <person name="Arai Y."/>
            <person name="Sasajima S."/>
            <person name="Kearney M.S."/>
            <person name="Suda W."/>
            <person name="Takeshita K."/>
            <person name="Sasaki T."/>
            <person name="Okamoto S."/>
            <person name="Skelly N.A."/>
            <person name="Okamura Y."/>
            <person name="Vlamakis H."/>
            <person name="Li Y."/>
            <person name="Tanoue T."/>
            <person name="Takei H."/>
            <person name="Nittono H."/>
            <person name="Narushima S."/>
            <person name="Irie J."/>
            <person name="Itoh H."/>
            <person name="Moriya K."/>
            <person name="Sugiura Y."/>
            <person name="Suematsu M."/>
            <person name="Moritoki N."/>
            <person name="Shibata S."/>
            <person name="Littman R.D."/>
            <person name="Fischbach A.M."/>
            <person name="Uwamino Y."/>
            <person name="Inoue T."/>
            <person name="Honda A."/>
            <person name="Hattori M."/>
            <person name="Murai T."/>
            <person name="Xavier J.R."/>
            <person name="Hirose N."/>
            <person name="Honda K."/>
        </authorList>
    </citation>
    <scope>NUCLEOTIDE SEQUENCE</scope>
    <source>
        <strain evidence="3">CE91-St16</strain>
    </source>
</reference>
<dbReference type="Gene3D" id="3.80.10.10">
    <property type="entry name" value="Ribonuclease Inhibitor"/>
    <property type="match status" value="2"/>
</dbReference>
<dbReference type="AlphaFoldDB" id="A0AA37KXY3"/>
<dbReference type="Gene3D" id="2.60.40.10">
    <property type="entry name" value="Immunoglobulins"/>
    <property type="match status" value="2"/>
</dbReference>